<evidence type="ECO:0000313" key="2">
    <source>
        <dbReference type="EMBL" id="OGI83870.1"/>
    </source>
</evidence>
<dbReference type="AlphaFoldDB" id="A0A1F6WPT1"/>
<evidence type="ECO:0000313" key="3">
    <source>
        <dbReference type="Proteomes" id="UP000178184"/>
    </source>
</evidence>
<feature type="region of interest" description="Disordered" evidence="1">
    <location>
        <begin position="510"/>
        <end position="537"/>
    </location>
</feature>
<dbReference type="Proteomes" id="UP000178184">
    <property type="component" value="Unassembled WGS sequence"/>
</dbReference>
<gene>
    <name evidence="2" type="ORF">A2903_01500</name>
</gene>
<accession>A0A1F6WPT1</accession>
<comment type="caution">
    <text evidence="2">The sequence shown here is derived from an EMBL/GenBank/DDBJ whole genome shotgun (WGS) entry which is preliminary data.</text>
</comment>
<proteinExistence type="predicted"/>
<dbReference type="EMBL" id="MFUO01000018">
    <property type="protein sequence ID" value="OGI83870.1"/>
    <property type="molecule type" value="Genomic_DNA"/>
</dbReference>
<protein>
    <submittedName>
        <fullName evidence="2">Uncharacterized protein</fullName>
    </submittedName>
</protein>
<reference evidence="2 3" key="1">
    <citation type="journal article" date="2016" name="Nat. Commun.">
        <title>Thousands of microbial genomes shed light on interconnected biogeochemical processes in an aquifer system.</title>
        <authorList>
            <person name="Anantharaman K."/>
            <person name="Brown C.T."/>
            <person name="Hug L.A."/>
            <person name="Sharon I."/>
            <person name="Castelle C.J."/>
            <person name="Probst A.J."/>
            <person name="Thomas B.C."/>
            <person name="Singh A."/>
            <person name="Wilkins M.J."/>
            <person name="Karaoz U."/>
            <person name="Brodie E.L."/>
            <person name="Williams K.H."/>
            <person name="Hubbard S.S."/>
            <person name="Banfield J.F."/>
        </authorList>
    </citation>
    <scope>NUCLEOTIDE SEQUENCE [LARGE SCALE GENOMIC DNA]</scope>
</reference>
<dbReference type="STRING" id="1801764.A2903_01500"/>
<evidence type="ECO:0000256" key="1">
    <source>
        <dbReference type="SAM" id="MobiDB-lite"/>
    </source>
</evidence>
<organism evidence="2 3">
    <name type="scientific">Candidatus Nomurabacteria bacterium RIFCSPLOWO2_01_FULL_33_17</name>
    <dbReference type="NCBI Taxonomy" id="1801764"/>
    <lineage>
        <taxon>Bacteria</taxon>
        <taxon>Candidatus Nomuraibacteriota</taxon>
    </lineage>
</organism>
<sequence>MEPKQFEDFRKYCEQMILPLLSELPQQARNEIRIYLRSALNFNELHKTIDAIHSNYTKLGIPTFSRLQEMYHDTEDQHQNESNVDKKLLELSKKEFSKKSLIVEIHTELSKTHLQDDAEKLTLFLTSCTGYLAPSLLHKSLAAKGGTSVGKDNMVKTVLKHFPEEDWIYLTNATESTIEDDIGNYKIIAISELNLFSNDRGANVHLLEKIKQLTEGGTSSLKKDVMTGYKTTKHSQQDQKTILYNTAETQSDEQLSTRFNVIGVEASSGKINAVNKNTFDVFAGVVNSAETSWISLGIKHLLKNNTVVIPYALMFKEIKIFDTTDARAMRDTKRFLALVAAVAWLYQLQREKDSKGRIVSIPFDFLVTLIIAGQFFNYTYSGTADKRILNYIECMNEICDKYDGIGNEKEVFARHHLQEKMGVSINTVKDLSKGCQDLSVIRFHHKDNTGVYYLRCQRGVKRVLLGVNYKDMIDVFDKNGGVKLDNSTVGMLDFINNLINLNENRKKDSTLEEIDTQKVDTPNEKDEVEEIHVGEKS</sequence>
<name>A0A1F6WPT1_9BACT</name>